<accession>A0A7J0EAK5</accession>
<dbReference type="Gene3D" id="2.60.120.330">
    <property type="entry name" value="B-lactam Antibiotic, Isopenicillin N Synthase, Chain"/>
    <property type="match status" value="1"/>
</dbReference>
<dbReference type="PANTHER" id="PTHR34945:SF2">
    <property type="entry name" value="2-OXOGLUTARATE (2OG) AND FE(II)-DEPENDENT OXYGENASE SUPERFAMILY PROTEIN"/>
    <property type="match status" value="1"/>
</dbReference>
<keyword evidence="3" id="KW-1185">Reference proteome</keyword>
<dbReference type="PANTHER" id="PTHR34945">
    <property type="entry name" value="2-OXOGLUTARATE (2OG) AND FE(II)-DEPENDENT OXYGENASE SUPERFAMILY PROTEIN"/>
    <property type="match status" value="1"/>
</dbReference>
<reference evidence="2 3" key="1">
    <citation type="submission" date="2019-07" db="EMBL/GenBank/DDBJ databases">
        <title>De Novo Assembly of kiwifruit Actinidia rufa.</title>
        <authorList>
            <person name="Sugita-Konishi S."/>
            <person name="Sato K."/>
            <person name="Mori E."/>
            <person name="Abe Y."/>
            <person name="Kisaki G."/>
            <person name="Hamano K."/>
            <person name="Suezawa K."/>
            <person name="Otani M."/>
            <person name="Fukuda T."/>
            <person name="Manabe T."/>
            <person name="Gomi K."/>
            <person name="Tabuchi M."/>
            <person name="Akimitsu K."/>
            <person name="Kataoka I."/>
        </authorList>
    </citation>
    <scope>NUCLEOTIDE SEQUENCE [LARGE SCALE GENOMIC DNA]</scope>
    <source>
        <strain evidence="3">cv. Fuchu</strain>
    </source>
</reference>
<proteinExistence type="predicted"/>
<comment type="caution">
    <text evidence="2">The sequence shown here is derived from an EMBL/GenBank/DDBJ whole genome shotgun (WGS) entry which is preliminary data.</text>
</comment>
<dbReference type="InterPro" id="IPR027443">
    <property type="entry name" value="IPNS-like_sf"/>
</dbReference>
<gene>
    <name evidence="2" type="ORF">Acr_03g0002720</name>
</gene>
<organism evidence="2 3">
    <name type="scientific">Actinidia rufa</name>
    <dbReference type="NCBI Taxonomy" id="165716"/>
    <lineage>
        <taxon>Eukaryota</taxon>
        <taxon>Viridiplantae</taxon>
        <taxon>Streptophyta</taxon>
        <taxon>Embryophyta</taxon>
        <taxon>Tracheophyta</taxon>
        <taxon>Spermatophyta</taxon>
        <taxon>Magnoliopsida</taxon>
        <taxon>eudicotyledons</taxon>
        <taxon>Gunneridae</taxon>
        <taxon>Pentapetalae</taxon>
        <taxon>asterids</taxon>
        <taxon>Ericales</taxon>
        <taxon>Actinidiaceae</taxon>
        <taxon>Actinidia</taxon>
    </lineage>
</organism>
<dbReference type="Proteomes" id="UP000585474">
    <property type="component" value="Unassembled WGS sequence"/>
</dbReference>
<evidence type="ECO:0000313" key="3">
    <source>
        <dbReference type="Proteomes" id="UP000585474"/>
    </source>
</evidence>
<evidence type="ECO:0000313" key="2">
    <source>
        <dbReference type="EMBL" id="GFY83498.1"/>
    </source>
</evidence>
<name>A0A7J0EAK5_9ERIC</name>
<protein>
    <submittedName>
        <fullName evidence="2">2-oxoglutarate (2OG) and Fe(II)-dependent oxygenase superfamily protein</fullName>
    </submittedName>
</protein>
<evidence type="ECO:0000256" key="1">
    <source>
        <dbReference type="SAM" id="MobiDB-lite"/>
    </source>
</evidence>
<feature type="compositionally biased region" description="Basic and acidic residues" evidence="1">
    <location>
        <begin position="220"/>
        <end position="232"/>
    </location>
</feature>
<dbReference type="EMBL" id="BJWL01000003">
    <property type="protein sequence ID" value="GFY83498.1"/>
    <property type="molecule type" value="Genomic_DNA"/>
</dbReference>
<dbReference type="OrthoDB" id="659818at2759"/>
<dbReference type="AlphaFoldDB" id="A0A7J0EAK5"/>
<feature type="region of interest" description="Disordered" evidence="1">
    <location>
        <begin position="220"/>
        <end position="245"/>
    </location>
</feature>
<sequence length="245" mass="26755">MTRSVLTRRVPPESTELSLSSLGELTREMEKIGLEVIEALSRQRYSSLTDSGWVSVSPRVDSVLVTLGDIAQVCSNGKTKKVRGRLVSSFDDSTKNARCISMLLSVTLPLESTVSPLLPRVVAANQEDDRAKKEDGGGSVDTMESKVANSFSFEDYAWRLSPAVAPRPSSQRSYYSELAKQWHLGGNDGPSWDSMFFVATTPSSGAKGFRARSVMTADGDLRSSKTSVERYPHRAPTQGITELTL</sequence>
<dbReference type="SUPFAM" id="SSF51197">
    <property type="entry name" value="Clavaminate synthase-like"/>
    <property type="match status" value="1"/>
</dbReference>